<dbReference type="EMBL" id="JABCKI010000094">
    <property type="protein sequence ID" value="KAG5652831.1"/>
    <property type="molecule type" value="Genomic_DNA"/>
</dbReference>
<proteinExistence type="predicted"/>
<comment type="caution">
    <text evidence="2">The sequence shown here is derived from an EMBL/GenBank/DDBJ whole genome shotgun (WGS) entry which is preliminary data.</text>
</comment>
<dbReference type="Proteomes" id="UP000717328">
    <property type="component" value="Unassembled WGS sequence"/>
</dbReference>
<evidence type="ECO:0000313" key="3">
    <source>
        <dbReference type="Proteomes" id="UP000717328"/>
    </source>
</evidence>
<accession>A0A9P7KMQ7</accession>
<evidence type="ECO:0000256" key="1">
    <source>
        <dbReference type="SAM" id="MobiDB-lite"/>
    </source>
</evidence>
<sequence length="215" mass="24795">MVRSKRYNAATPTKIAKLLGTYRWVWNDQIRSDDEEPQIRRSEDYWGSITLQLKTGVKVKDAQFDLVGTFKIFGQSETHTLTGLGEDSGQWNITRVQWGGKALDIQEDGHGLWLSEELDDKGRPFLGMFVNTGDDWYRGNMSWEMLARRQGKKHVEGSRNKWKDLSIEEVERLGLDEPGSDEEEDDDFYGRDEDEDDESTEEVTGDGQNAQPFRH</sequence>
<organism evidence="2 3">
    <name type="scientific">Sphagnurus paluster</name>
    <dbReference type="NCBI Taxonomy" id="117069"/>
    <lineage>
        <taxon>Eukaryota</taxon>
        <taxon>Fungi</taxon>
        <taxon>Dikarya</taxon>
        <taxon>Basidiomycota</taxon>
        <taxon>Agaricomycotina</taxon>
        <taxon>Agaricomycetes</taxon>
        <taxon>Agaricomycetidae</taxon>
        <taxon>Agaricales</taxon>
        <taxon>Tricholomatineae</taxon>
        <taxon>Lyophyllaceae</taxon>
        <taxon>Sphagnurus</taxon>
    </lineage>
</organism>
<evidence type="ECO:0000313" key="2">
    <source>
        <dbReference type="EMBL" id="KAG5652831.1"/>
    </source>
</evidence>
<gene>
    <name evidence="2" type="ORF">H0H81_003455</name>
</gene>
<protein>
    <submittedName>
        <fullName evidence="2">Uncharacterized protein</fullName>
    </submittedName>
</protein>
<reference evidence="2" key="1">
    <citation type="submission" date="2021-02" db="EMBL/GenBank/DDBJ databases">
        <authorList>
            <person name="Nieuwenhuis M."/>
            <person name="Van De Peppel L.J.J."/>
        </authorList>
    </citation>
    <scope>NUCLEOTIDE SEQUENCE</scope>
    <source>
        <strain evidence="2">D49</strain>
    </source>
</reference>
<reference evidence="2" key="2">
    <citation type="submission" date="2021-10" db="EMBL/GenBank/DDBJ databases">
        <title>Phylogenomics reveals ancestral predisposition of the termite-cultivated fungus Termitomyces towards a domesticated lifestyle.</title>
        <authorList>
            <person name="Auxier B."/>
            <person name="Grum-Grzhimaylo A."/>
            <person name="Cardenas M.E."/>
            <person name="Lodge J.D."/>
            <person name="Laessoe T."/>
            <person name="Pedersen O."/>
            <person name="Smith M.E."/>
            <person name="Kuyper T.W."/>
            <person name="Franco-Molano E.A."/>
            <person name="Baroni T.J."/>
            <person name="Aanen D.K."/>
        </authorList>
    </citation>
    <scope>NUCLEOTIDE SEQUENCE</scope>
    <source>
        <strain evidence="2">D49</strain>
    </source>
</reference>
<dbReference type="AlphaFoldDB" id="A0A9P7KMQ7"/>
<dbReference type="OrthoDB" id="2861089at2759"/>
<name>A0A9P7KMQ7_9AGAR</name>
<feature type="region of interest" description="Disordered" evidence="1">
    <location>
        <begin position="170"/>
        <end position="215"/>
    </location>
</feature>
<feature type="compositionally biased region" description="Acidic residues" evidence="1">
    <location>
        <begin position="178"/>
        <end position="204"/>
    </location>
</feature>
<keyword evidence="3" id="KW-1185">Reference proteome</keyword>